<evidence type="ECO:0000313" key="4">
    <source>
        <dbReference type="Proteomes" id="UP001500711"/>
    </source>
</evidence>
<dbReference type="InterPro" id="IPR013517">
    <property type="entry name" value="FG-GAP"/>
</dbReference>
<accession>A0ABP6ZY53</accession>
<comment type="caution">
    <text evidence="3">The sequence shown here is derived from an EMBL/GenBank/DDBJ whole genome shotgun (WGS) entry which is preliminary data.</text>
</comment>
<dbReference type="Proteomes" id="UP001500711">
    <property type="component" value="Unassembled WGS sequence"/>
</dbReference>
<dbReference type="InterPro" id="IPR028994">
    <property type="entry name" value="Integrin_alpha_N"/>
</dbReference>
<keyword evidence="1 2" id="KW-0732">Signal</keyword>
<dbReference type="EMBL" id="BAABBE010000001">
    <property type="protein sequence ID" value="GAA3620532.1"/>
    <property type="molecule type" value="Genomic_DNA"/>
</dbReference>
<proteinExistence type="predicted"/>
<dbReference type="Pfam" id="PF13517">
    <property type="entry name" value="FG-GAP_3"/>
    <property type="match status" value="2"/>
</dbReference>
<name>A0ABP6ZY53_9PSEU</name>
<dbReference type="PANTHER" id="PTHR46580">
    <property type="entry name" value="SENSOR KINASE-RELATED"/>
    <property type="match status" value="1"/>
</dbReference>
<evidence type="ECO:0008006" key="5">
    <source>
        <dbReference type="Google" id="ProtNLM"/>
    </source>
</evidence>
<dbReference type="SUPFAM" id="SSF69318">
    <property type="entry name" value="Integrin alpha N-terminal domain"/>
    <property type="match status" value="1"/>
</dbReference>
<evidence type="ECO:0000256" key="2">
    <source>
        <dbReference type="SAM" id="SignalP"/>
    </source>
</evidence>
<evidence type="ECO:0000256" key="1">
    <source>
        <dbReference type="ARBA" id="ARBA00022729"/>
    </source>
</evidence>
<sequence>MKSTLLTKVTAVVGVAGALVLGLTTTASARSTAPCSSAGVTAEDNALASQLRTQISWMTGYKMSCARAVARQVQSRGLGLRALQIALTTVVTETDLDNVSVPEDADSLGLFQQRPSMGWGTPEQLIDPAYATNAFLNAMNGHYPNNAWQSGDIPTICQKIQKSGFPDGSNYRADLEKGLTIANFVWNRMGTSPGRDFNSDGKTDIATIDPNGTMVLFVGDGAGRVHYGKAMSGNGHWAGQRLVTAGDFNGDGKADIAAVSSSGTMELYTGNGAGDLGYSNAMSRAGHWSGQKAIAAGDFNGDGKTDIAAISATGTMELYAGNGVGGIGYSNAMSGAGHWAGQRAIAAGDFNGDGRADIAAISATGTMELYAGNGVGGIGYSNAMSGAGHWAGQRLITAADYNGDGKTDVAGIDADGNLAYYVGNGAGGLGWGGPMWTGAHWASHRAIV</sequence>
<gene>
    <name evidence="3" type="ORF">GCM10022267_03360</name>
</gene>
<feature type="signal peptide" evidence="2">
    <location>
        <begin position="1"/>
        <end position="29"/>
    </location>
</feature>
<feature type="chain" id="PRO_5046375116" description="Repeat domain-containing protein" evidence="2">
    <location>
        <begin position="30"/>
        <end position="448"/>
    </location>
</feature>
<evidence type="ECO:0000313" key="3">
    <source>
        <dbReference type="EMBL" id="GAA3620532.1"/>
    </source>
</evidence>
<keyword evidence="4" id="KW-1185">Reference proteome</keyword>
<dbReference type="Gene3D" id="2.40.128.340">
    <property type="match status" value="2"/>
</dbReference>
<organism evidence="3 4">
    <name type="scientific">Lentzea roselyniae</name>
    <dbReference type="NCBI Taxonomy" id="531940"/>
    <lineage>
        <taxon>Bacteria</taxon>
        <taxon>Bacillati</taxon>
        <taxon>Actinomycetota</taxon>
        <taxon>Actinomycetes</taxon>
        <taxon>Pseudonocardiales</taxon>
        <taxon>Pseudonocardiaceae</taxon>
        <taxon>Lentzea</taxon>
    </lineage>
</organism>
<reference evidence="4" key="1">
    <citation type="journal article" date="2019" name="Int. J. Syst. Evol. Microbiol.">
        <title>The Global Catalogue of Microorganisms (GCM) 10K type strain sequencing project: providing services to taxonomists for standard genome sequencing and annotation.</title>
        <authorList>
            <consortium name="The Broad Institute Genomics Platform"/>
            <consortium name="The Broad Institute Genome Sequencing Center for Infectious Disease"/>
            <person name="Wu L."/>
            <person name="Ma J."/>
        </authorList>
    </citation>
    <scope>NUCLEOTIDE SEQUENCE [LARGE SCALE GENOMIC DNA]</scope>
    <source>
        <strain evidence="4">JCM 17494</strain>
    </source>
</reference>
<protein>
    <recommendedName>
        <fullName evidence="5">Repeat domain-containing protein</fullName>
    </recommendedName>
</protein>
<dbReference type="PANTHER" id="PTHR46580:SF2">
    <property type="entry name" value="MAM DOMAIN-CONTAINING PROTEIN"/>
    <property type="match status" value="1"/>
</dbReference>
<dbReference type="RefSeq" id="WP_346127031.1">
    <property type="nucleotide sequence ID" value="NZ_BAABBE010000001.1"/>
</dbReference>